<name>A0A9D9EI05_9BACT</name>
<evidence type="ECO:0000313" key="1">
    <source>
        <dbReference type="EMBL" id="MBO8447622.1"/>
    </source>
</evidence>
<dbReference type="Proteomes" id="UP000823637">
    <property type="component" value="Unassembled WGS sequence"/>
</dbReference>
<reference evidence="1" key="1">
    <citation type="submission" date="2020-10" db="EMBL/GenBank/DDBJ databases">
        <authorList>
            <person name="Gilroy R."/>
        </authorList>
    </citation>
    <scope>NUCLEOTIDE SEQUENCE</scope>
    <source>
        <strain evidence="1">D3-1215</strain>
    </source>
</reference>
<gene>
    <name evidence="1" type="ORF">IAC32_07775</name>
</gene>
<comment type="caution">
    <text evidence="1">The sequence shown here is derived from an EMBL/GenBank/DDBJ whole genome shotgun (WGS) entry which is preliminary data.</text>
</comment>
<protein>
    <recommendedName>
        <fullName evidence="3">Polysaccharide deacetylase</fullName>
    </recommendedName>
</protein>
<dbReference type="EMBL" id="JADIMR010000118">
    <property type="protein sequence ID" value="MBO8447622.1"/>
    <property type="molecule type" value="Genomic_DNA"/>
</dbReference>
<evidence type="ECO:0000313" key="2">
    <source>
        <dbReference type="Proteomes" id="UP000823637"/>
    </source>
</evidence>
<accession>A0A9D9EI05</accession>
<dbReference type="GO" id="GO:0005975">
    <property type="term" value="P:carbohydrate metabolic process"/>
    <property type="evidence" value="ECO:0007669"/>
    <property type="project" value="InterPro"/>
</dbReference>
<organism evidence="1 2">
    <name type="scientific">Candidatus Enterocola intestinipullorum</name>
    <dbReference type="NCBI Taxonomy" id="2840783"/>
    <lineage>
        <taxon>Bacteria</taxon>
        <taxon>Pseudomonadati</taxon>
        <taxon>Bacteroidota</taxon>
        <taxon>Bacteroidia</taxon>
        <taxon>Bacteroidales</taxon>
        <taxon>Candidatus Enterocola</taxon>
    </lineage>
</organism>
<dbReference type="SUPFAM" id="SSF88713">
    <property type="entry name" value="Glycoside hydrolase/deacetylase"/>
    <property type="match status" value="1"/>
</dbReference>
<evidence type="ECO:0008006" key="3">
    <source>
        <dbReference type="Google" id="ProtNLM"/>
    </source>
</evidence>
<sequence>MRDFTLKKYRQLLRALKAGGYEFRTFESYCGGQKDGRFVVLRHDVDLKAENSLRTAILEKEEGIRAVYYFRIVPQSCKPDIIKAIAAAGHEIGYHYEDMTVCSGDTVKAFMHFKQWLDYFRAFYPVKTVCMHGSPRSPYDAKDLWKCHDYHELGIIGEPYFDIDFSKVFYLTDTGRRWDGFKVSVRDKIPHYQDEWSKAGLFYHSSDDIIRAVRNDTLPPQIMITTHPQRWTDSILPWVEELCLQNAKNTVKFFIAGRKKS</sequence>
<proteinExistence type="predicted"/>
<dbReference type="AlphaFoldDB" id="A0A9D9EI05"/>
<reference evidence="1" key="2">
    <citation type="journal article" date="2021" name="PeerJ">
        <title>Extensive microbial diversity within the chicken gut microbiome revealed by metagenomics and culture.</title>
        <authorList>
            <person name="Gilroy R."/>
            <person name="Ravi A."/>
            <person name="Getino M."/>
            <person name="Pursley I."/>
            <person name="Horton D.L."/>
            <person name="Alikhan N.F."/>
            <person name="Baker D."/>
            <person name="Gharbi K."/>
            <person name="Hall N."/>
            <person name="Watson M."/>
            <person name="Adriaenssens E.M."/>
            <person name="Foster-Nyarko E."/>
            <person name="Jarju S."/>
            <person name="Secka A."/>
            <person name="Antonio M."/>
            <person name="Oren A."/>
            <person name="Chaudhuri R.R."/>
            <person name="La Ragione R."/>
            <person name="Hildebrand F."/>
            <person name="Pallen M.J."/>
        </authorList>
    </citation>
    <scope>NUCLEOTIDE SEQUENCE</scope>
    <source>
        <strain evidence="1">D3-1215</strain>
    </source>
</reference>
<dbReference type="InterPro" id="IPR011330">
    <property type="entry name" value="Glyco_hydro/deAcase_b/a-brl"/>
</dbReference>